<sequence>MPPQACDACKRRKVKCDSTQPCGTCRVSNISCRYTTVPRKRGPKVARRAEGIEVSPRSMDFRQDQLGDRHLQDQSHTPTSTNGGSDYSSREWSSPDTVRVYSPGLEASNLIQPTSSKPQLVWGKLLNSISTALPSIPILDLVDSCIDTYLQYSFPICPIIHEPSLRRYNRELFSPQSTPFLFASTDEYEQVIPMRAFTELAALCAAVCSITPSALLPGRNLAVHPFLEAARDMLHLYEDFDLEYPDSSSLFIRLFLSSCLQHTTGKTGASWSIFSQAAVLVRRMRLYDEKAVIRNDPVETYLLRSRFWQLYVSDQAATLMQNRVVVLRESLLEGELTLDSLGGHVPDLLDTENARHQNSFQQRILSTHELLKRLWFSAADLMTWMQKYARDQDIYEKKFQESQKSRMVENFLRFTSMVDDLPPWLESPTSFEFSDDKDVLSYQRTSFIVQRSAVMLGFHCWRLVLIERAVEYKLTDIVGLYDQELAIAMKKTEVIHDFLSEAKTTPLLCIQAQGEPMVGITMQEASLTSNLLDNLGRKVQESW</sequence>
<dbReference type="PROSITE" id="PS00463">
    <property type="entry name" value="ZN2_CY6_FUNGAL_1"/>
    <property type="match status" value="1"/>
</dbReference>
<dbReference type="Gene3D" id="4.10.240.10">
    <property type="entry name" value="Zn(2)-C6 fungal-type DNA-binding domain"/>
    <property type="match status" value="1"/>
</dbReference>
<dbReference type="InterPro" id="IPR036864">
    <property type="entry name" value="Zn2-C6_fun-type_DNA-bd_sf"/>
</dbReference>
<dbReference type="Proteomes" id="UP001152049">
    <property type="component" value="Unassembled WGS sequence"/>
</dbReference>
<keyword evidence="5" id="KW-1185">Reference proteome</keyword>
<protein>
    <recommendedName>
        <fullName evidence="3">Zn(2)-C6 fungal-type domain-containing protein</fullName>
    </recommendedName>
</protein>
<organism evidence="4 5">
    <name type="scientific">Fusarium torreyae</name>
    <dbReference type="NCBI Taxonomy" id="1237075"/>
    <lineage>
        <taxon>Eukaryota</taxon>
        <taxon>Fungi</taxon>
        <taxon>Dikarya</taxon>
        <taxon>Ascomycota</taxon>
        <taxon>Pezizomycotina</taxon>
        <taxon>Sordariomycetes</taxon>
        <taxon>Hypocreomycetidae</taxon>
        <taxon>Hypocreales</taxon>
        <taxon>Nectriaceae</taxon>
        <taxon>Fusarium</taxon>
    </lineage>
</organism>
<dbReference type="GO" id="GO:0008270">
    <property type="term" value="F:zinc ion binding"/>
    <property type="evidence" value="ECO:0007669"/>
    <property type="project" value="InterPro"/>
</dbReference>
<accession>A0A9W8S457</accession>
<dbReference type="InterPro" id="IPR050987">
    <property type="entry name" value="AtrR-like"/>
</dbReference>
<reference evidence="4" key="1">
    <citation type="submission" date="2022-09" db="EMBL/GenBank/DDBJ databases">
        <title>Fusarium specimens isolated from Avocado Roots.</title>
        <authorList>
            <person name="Stajich J."/>
            <person name="Roper C."/>
            <person name="Heimlech-Rivalta G."/>
        </authorList>
    </citation>
    <scope>NUCLEOTIDE SEQUENCE</scope>
    <source>
        <strain evidence="4">CF00136</strain>
    </source>
</reference>
<name>A0A9W8S457_9HYPO</name>
<comment type="caution">
    <text evidence="4">The sequence shown here is derived from an EMBL/GenBank/DDBJ whole genome shotgun (WGS) entry which is preliminary data.</text>
</comment>
<gene>
    <name evidence="4" type="ORF">NW762_005450</name>
</gene>
<dbReference type="PROSITE" id="PS50048">
    <property type="entry name" value="ZN2_CY6_FUNGAL_2"/>
    <property type="match status" value="1"/>
</dbReference>
<dbReference type="PANTHER" id="PTHR46910">
    <property type="entry name" value="TRANSCRIPTION FACTOR PDR1"/>
    <property type="match status" value="1"/>
</dbReference>
<keyword evidence="1" id="KW-0539">Nucleus</keyword>
<dbReference type="SUPFAM" id="SSF57701">
    <property type="entry name" value="Zn2/Cys6 DNA-binding domain"/>
    <property type="match status" value="1"/>
</dbReference>
<evidence type="ECO:0000259" key="3">
    <source>
        <dbReference type="PROSITE" id="PS50048"/>
    </source>
</evidence>
<feature type="compositionally biased region" description="Polar residues" evidence="2">
    <location>
        <begin position="74"/>
        <end position="95"/>
    </location>
</feature>
<dbReference type="GO" id="GO:0000981">
    <property type="term" value="F:DNA-binding transcription factor activity, RNA polymerase II-specific"/>
    <property type="evidence" value="ECO:0007669"/>
    <property type="project" value="InterPro"/>
</dbReference>
<dbReference type="EMBL" id="JAOQAZ010000008">
    <property type="protein sequence ID" value="KAJ4264256.1"/>
    <property type="molecule type" value="Genomic_DNA"/>
</dbReference>
<feature type="domain" description="Zn(2)-C6 fungal-type" evidence="3">
    <location>
        <begin position="5"/>
        <end position="34"/>
    </location>
</feature>
<evidence type="ECO:0000313" key="4">
    <source>
        <dbReference type="EMBL" id="KAJ4264256.1"/>
    </source>
</evidence>
<dbReference type="AlphaFoldDB" id="A0A9W8S457"/>
<dbReference type="Pfam" id="PF00172">
    <property type="entry name" value="Zn_clus"/>
    <property type="match status" value="1"/>
</dbReference>
<dbReference type="PANTHER" id="PTHR46910:SF1">
    <property type="entry name" value="MISCELLANEOUS ZN(II)2CYS6 TRANSCRIPTION FACTOR (EUROFUNG)-RELATED"/>
    <property type="match status" value="1"/>
</dbReference>
<dbReference type="CDD" id="cd00067">
    <property type="entry name" value="GAL4"/>
    <property type="match status" value="1"/>
</dbReference>
<proteinExistence type="predicted"/>
<dbReference type="SMART" id="SM00066">
    <property type="entry name" value="GAL4"/>
    <property type="match status" value="1"/>
</dbReference>
<dbReference type="InterPro" id="IPR001138">
    <property type="entry name" value="Zn2Cys6_DnaBD"/>
</dbReference>
<feature type="region of interest" description="Disordered" evidence="2">
    <location>
        <begin position="68"/>
        <end position="95"/>
    </location>
</feature>
<feature type="region of interest" description="Disordered" evidence="2">
    <location>
        <begin position="40"/>
        <end position="59"/>
    </location>
</feature>
<dbReference type="CDD" id="cd12148">
    <property type="entry name" value="fungal_TF_MHR"/>
    <property type="match status" value="1"/>
</dbReference>
<evidence type="ECO:0000256" key="1">
    <source>
        <dbReference type="ARBA" id="ARBA00023242"/>
    </source>
</evidence>
<evidence type="ECO:0000256" key="2">
    <source>
        <dbReference type="SAM" id="MobiDB-lite"/>
    </source>
</evidence>
<dbReference type="OrthoDB" id="2283488at2759"/>
<evidence type="ECO:0000313" key="5">
    <source>
        <dbReference type="Proteomes" id="UP001152049"/>
    </source>
</evidence>